<reference evidence="1 2" key="1">
    <citation type="submission" date="2024-10" db="EMBL/GenBank/DDBJ databases">
        <authorList>
            <person name="Ratan Roy A."/>
            <person name="Morales Sandoval P.H."/>
            <person name="De Los Santos Villalobos S."/>
            <person name="Chakraborty S."/>
            <person name="Mukherjee J."/>
        </authorList>
    </citation>
    <scope>NUCLEOTIDE SEQUENCE [LARGE SCALE GENOMIC DNA]</scope>
    <source>
        <strain evidence="1 2">S1</strain>
    </source>
</reference>
<keyword evidence="1" id="KW-0575">Peroxidase</keyword>
<dbReference type="PANTHER" id="PTHR35368">
    <property type="entry name" value="HYDROPEROXIDE REDUCTASE"/>
    <property type="match status" value="1"/>
</dbReference>
<gene>
    <name evidence="1" type="ORF">ACFVKH_02220</name>
</gene>
<keyword evidence="1" id="KW-0560">Oxidoreductase</keyword>
<dbReference type="RefSeq" id="WP_377961036.1">
    <property type="nucleotide sequence ID" value="NZ_JBHZOL010000015.1"/>
</dbReference>
<dbReference type="EC" id="1.11.1.-" evidence="1"/>
<dbReference type="InterPro" id="IPR003718">
    <property type="entry name" value="OsmC/Ohr_fam"/>
</dbReference>
<protein>
    <submittedName>
        <fullName evidence="1">OsmC family protein</fullName>
        <ecNumber evidence="1">1.11.1.-</ecNumber>
    </submittedName>
</protein>
<name>A0ABW6IA96_9CYAN</name>
<dbReference type="EMBL" id="JBHZOL010000015">
    <property type="protein sequence ID" value="MFE4105076.1"/>
    <property type="molecule type" value="Genomic_DNA"/>
</dbReference>
<proteinExistence type="predicted"/>
<sequence>MSDSATVTTHVKAPLTPIPAEGLKELGEKNRANPADKTLKVKTVCEGKFRSLNYARDLEAFVIDEPPVLLGDNTAPNPSEIVLGAFGSCLAVGLQANAAARGITLTKLEIYLEGDINITSTWGTGELAKPQAGFTDVRVKVDIDGDASREVLAEMVAHANEWSPVSATLRNPMPVQVDMAE</sequence>
<dbReference type="GO" id="GO:0004601">
    <property type="term" value="F:peroxidase activity"/>
    <property type="evidence" value="ECO:0007669"/>
    <property type="project" value="UniProtKB-KW"/>
</dbReference>
<organism evidence="1 2">
    <name type="scientific">Almyronema epifaneia S1</name>
    <dbReference type="NCBI Taxonomy" id="2991925"/>
    <lineage>
        <taxon>Bacteria</taxon>
        <taxon>Bacillati</taxon>
        <taxon>Cyanobacteriota</taxon>
        <taxon>Cyanophyceae</taxon>
        <taxon>Nodosilineales</taxon>
        <taxon>Nodosilineaceae</taxon>
        <taxon>Almyronema</taxon>
        <taxon>Almyronema epifaneia</taxon>
    </lineage>
</organism>
<dbReference type="InterPro" id="IPR052924">
    <property type="entry name" value="OsmC/Ohr_hydroprdx_reductase"/>
</dbReference>
<dbReference type="Proteomes" id="UP001600165">
    <property type="component" value="Unassembled WGS sequence"/>
</dbReference>
<keyword evidence="2" id="KW-1185">Reference proteome</keyword>
<accession>A0ABW6IA96</accession>
<dbReference type="SUPFAM" id="SSF82784">
    <property type="entry name" value="OsmC-like"/>
    <property type="match status" value="1"/>
</dbReference>
<dbReference type="Pfam" id="PF02566">
    <property type="entry name" value="OsmC"/>
    <property type="match status" value="1"/>
</dbReference>
<evidence type="ECO:0000313" key="2">
    <source>
        <dbReference type="Proteomes" id="UP001600165"/>
    </source>
</evidence>
<dbReference type="InterPro" id="IPR036102">
    <property type="entry name" value="OsmC/Ohrsf"/>
</dbReference>
<dbReference type="Gene3D" id="3.30.300.20">
    <property type="match status" value="1"/>
</dbReference>
<dbReference type="InterPro" id="IPR015946">
    <property type="entry name" value="KH_dom-like_a/b"/>
</dbReference>
<comment type="caution">
    <text evidence="1">The sequence shown here is derived from an EMBL/GenBank/DDBJ whole genome shotgun (WGS) entry which is preliminary data.</text>
</comment>
<evidence type="ECO:0000313" key="1">
    <source>
        <dbReference type="EMBL" id="MFE4105076.1"/>
    </source>
</evidence>
<dbReference type="PANTHER" id="PTHR35368:SF1">
    <property type="entry name" value="HYDROPEROXIDE REDUCTASE"/>
    <property type="match status" value="1"/>
</dbReference>